<protein>
    <submittedName>
        <fullName evidence="5">Extracellular ligand-binding receptor</fullName>
    </submittedName>
</protein>
<dbReference type="HOGENOM" id="CLU_483027_0_0_10"/>
<dbReference type="OrthoDB" id="1490175at2"/>
<accession>D0MFP9</accession>
<name>D0MFP9_RHOM4</name>
<sequence>MSRRGIQALLMVWLLGLTGLGAWAQPAEIPRIEAAETEFVQALQAFERGDYGLAYRQFRRVIDAYPAHRRTTAAWIMAAKALYRMGEYDHVIRWADEFVARYPTSRYRSEAERLRHLAEAALHRRQQATRLITLGILLPMDADNVPLTQALFDGIRLAVAAHNADSLAAPVRMVFRDAGNDPARVQAALRALIDEQQADLVIGPLYSEQARAAAEVAEQRGVVLVAPLATDERVSEGRRFVFQANPTLTVRGALMARMAVYGLRLDSIGVVAQFGDPTAERMAEAFQAEVLRLEAAVPFYKLLPSAQAWAQLVQHVGRDTLARVQALYLPLSGANAPVLARAALSSLDRSGLTPRVLGNAAWRDVQAALQASRYLLTFSNDFYLDTSRAEVKAFVQRYQALGRMEAPDRLVYTGYDVTRFLLAQLPDRAALTDLADRIRTAPFYQGLGIRLHFEGGQVNRALYFHRYRDGRLELLR</sequence>
<dbReference type="InterPro" id="IPR051010">
    <property type="entry name" value="BCAA_transport"/>
</dbReference>
<dbReference type="Proteomes" id="UP000002221">
    <property type="component" value="Chromosome"/>
</dbReference>
<dbReference type="Pfam" id="PF13458">
    <property type="entry name" value="Peripla_BP_6"/>
    <property type="match status" value="1"/>
</dbReference>
<dbReference type="SUPFAM" id="SSF53822">
    <property type="entry name" value="Periplasmic binding protein-like I"/>
    <property type="match status" value="1"/>
</dbReference>
<dbReference type="KEGG" id="rmr:Rmar_0678"/>
<keyword evidence="5" id="KW-0675">Receptor</keyword>
<dbReference type="EMBL" id="CP001807">
    <property type="protein sequence ID" value="ACY47576.1"/>
    <property type="molecule type" value="Genomic_DNA"/>
</dbReference>
<feature type="domain" description="Outer membrane lipoprotein BamD-like" evidence="4">
    <location>
        <begin position="39"/>
        <end position="124"/>
    </location>
</feature>
<dbReference type="InterPro" id="IPR028082">
    <property type="entry name" value="Peripla_BP_I"/>
</dbReference>
<evidence type="ECO:0000313" key="6">
    <source>
        <dbReference type="Proteomes" id="UP000002221"/>
    </source>
</evidence>
<dbReference type="eggNOG" id="COG4105">
    <property type="taxonomic scope" value="Bacteria"/>
</dbReference>
<evidence type="ECO:0000313" key="5">
    <source>
        <dbReference type="EMBL" id="ACY47576.1"/>
    </source>
</evidence>
<dbReference type="InterPro" id="IPR028081">
    <property type="entry name" value="Leu-bd"/>
</dbReference>
<dbReference type="Gene3D" id="1.25.40.10">
    <property type="entry name" value="Tetratricopeptide repeat domain"/>
    <property type="match status" value="1"/>
</dbReference>
<evidence type="ECO:0000256" key="2">
    <source>
        <dbReference type="ARBA" id="ARBA00022729"/>
    </source>
</evidence>
<reference evidence="5 6" key="1">
    <citation type="journal article" date="2009" name="Stand. Genomic Sci.">
        <title>Complete genome sequence of Rhodothermus marinus type strain (R-10).</title>
        <authorList>
            <person name="Nolan M."/>
            <person name="Tindall B.J."/>
            <person name="Pomrenke H."/>
            <person name="Lapidus A."/>
            <person name="Copeland A."/>
            <person name="Glavina Del Rio T."/>
            <person name="Lucas S."/>
            <person name="Chen F."/>
            <person name="Tice H."/>
            <person name="Cheng J.F."/>
            <person name="Saunders E."/>
            <person name="Han C."/>
            <person name="Bruce D."/>
            <person name="Goodwin L."/>
            <person name="Chain P."/>
            <person name="Pitluck S."/>
            <person name="Ovchinikova G."/>
            <person name="Pati A."/>
            <person name="Ivanova N."/>
            <person name="Mavromatis K."/>
            <person name="Chen A."/>
            <person name="Palaniappan K."/>
            <person name="Land M."/>
            <person name="Hauser L."/>
            <person name="Chang Y.J."/>
            <person name="Jeffries C.D."/>
            <person name="Brettin T."/>
            <person name="Goker M."/>
            <person name="Bristow J."/>
            <person name="Eisen J.A."/>
            <person name="Markowitz V."/>
            <person name="Hugenholtz P."/>
            <person name="Kyrpides N.C."/>
            <person name="Klenk H.P."/>
            <person name="Detter J.C."/>
        </authorList>
    </citation>
    <scope>NUCLEOTIDE SEQUENCE [LARGE SCALE GENOMIC DNA]</scope>
    <source>
        <strain evidence="6">ATCC 43812 / DSM 4252 / R-10</strain>
    </source>
</reference>
<evidence type="ECO:0000259" key="3">
    <source>
        <dbReference type="Pfam" id="PF13458"/>
    </source>
</evidence>
<evidence type="ECO:0000256" key="1">
    <source>
        <dbReference type="ARBA" id="ARBA00010062"/>
    </source>
</evidence>
<organism evidence="5 6">
    <name type="scientific">Rhodothermus marinus (strain ATCC 43812 / DSM 4252 / R-10)</name>
    <name type="common">Rhodothermus obamensis</name>
    <dbReference type="NCBI Taxonomy" id="518766"/>
    <lineage>
        <taxon>Bacteria</taxon>
        <taxon>Pseudomonadati</taxon>
        <taxon>Rhodothermota</taxon>
        <taxon>Rhodothermia</taxon>
        <taxon>Rhodothermales</taxon>
        <taxon>Rhodothermaceae</taxon>
        <taxon>Rhodothermus</taxon>
    </lineage>
</organism>
<dbReference type="InterPro" id="IPR011990">
    <property type="entry name" value="TPR-like_helical_dom_sf"/>
</dbReference>
<dbReference type="eggNOG" id="COG0683">
    <property type="taxonomic scope" value="Bacteria"/>
</dbReference>
<dbReference type="Gene3D" id="3.40.50.2300">
    <property type="match status" value="2"/>
</dbReference>
<comment type="similarity">
    <text evidence="1">Belongs to the leucine-binding protein family.</text>
</comment>
<dbReference type="PANTHER" id="PTHR30483">
    <property type="entry name" value="LEUCINE-SPECIFIC-BINDING PROTEIN"/>
    <property type="match status" value="1"/>
</dbReference>
<dbReference type="PANTHER" id="PTHR30483:SF6">
    <property type="entry name" value="PERIPLASMIC BINDING PROTEIN OF ABC TRANSPORTER FOR NATURAL AMINO ACIDS"/>
    <property type="match status" value="1"/>
</dbReference>
<dbReference type="AlphaFoldDB" id="D0MFP9"/>
<dbReference type="SUPFAM" id="SSF48452">
    <property type="entry name" value="TPR-like"/>
    <property type="match status" value="1"/>
</dbReference>
<evidence type="ECO:0000259" key="4">
    <source>
        <dbReference type="Pfam" id="PF13525"/>
    </source>
</evidence>
<gene>
    <name evidence="5" type="ordered locus">Rmar_0678</name>
</gene>
<keyword evidence="6" id="KW-1185">Reference proteome</keyword>
<feature type="domain" description="Leucine-binding protein" evidence="3">
    <location>
        <begin position="132"/>
        <end position="470"/>
    </location>
</feature>
<dbReference type="InterPro" id="IPR039565">
    <property type="entry name" value="BamD-like"/>
</dbReference>
<proteinExistence type="inferred from homology"/>
<dbReference type="Pfam" id="PF13525">
    <property type="entry name" value="YfiO"/>
    <property type="match status" value="1"/>
</dbReference>
<dbReference type="STRING" id="518766.Rmar_0678"/>
<keyword evidence="2" id="KW-0732">Signal</keyword>